<comment type="caution">
    <text evidence="1">The sequence shown here is derived from an EMBL/GenBank/DDBJ whole genome shotgun (WGS) entry which is preliminary data.</text>
</comment>
<dbReference type="EMBL" id="SSTE01021801">
    <property type="protein sequence ID" value="KAA0032390.1"/>
    <property type="molecule type" value="Genomic_DNA"/>
</dbReference>
<dbReference type="AlphaFoldDB" id="A0A5A7SNM9"/>
<reference evidence="1 2" key="1">
    <citation type="submission" date="2019-08" db="EMBL/GenBank/DDBJ databases">
        <title>Draft genome sequences of two oriental melons (Cucumis melo L. var makuwa).</title>
        <authorList>
            <person name="Kwon S.-Y."/>
        </authorList>
    </citation>
    <scope>NUCLEOTIDE SEQUENCE [LARGE SCALE GENOMIC DNA]</scope>
    <source>
        <strain evidence="2">cv. SW 3</strain>
        <tissue evidence="1">Leaf</tissue>
    </source>
</reference>
<sequence>MNGFLDYVQEGDLDMRDRFPFMVDLTSYEVLIRKDNESVRKRKKSLNIQEKLQRKFPNCSLSPATYCLCLRELKTVDHLFLHCDFTSKGRTVLLNPFGLDSCRPKKIDDWIMDGLNGRSFHGKGKILRSLSRSFLGHDEVFGGVNLVEMSRCTF</sequence>
<evidence type="ECO:0000313" key="2">
    <source>
        <dbReference type="Proteomes" id="UP000321393"/>
    </source>
</evidence>
<dbReference type="Proteomes" id="UP000321393">
    <property type="component" value="Unassembled WGS sequence"/>
</dbReference>
<evidence type="ECO:0008006" key="3">
    <source>
        <dbReference type="Google" id="ProtNLM"/>
    </source>
</evidence>
<organism evidence="1 2">
    <name type="scientific">Cucumis melo var. makuwa</name>
    <name type="common">Oriental melon</name>
    <dbReference type="NCBI Taxonomy" id="1194695"/>
    <lineage>
        <taxon>Eukaryota</taxon>
        <taxon>Viridiplantae</taxon>
        <taxon>Streptophyta</taxon>
        <taxon>Embryophyta</taxon>
        <taxon>Tracheophyta</taxon>
        <taxon>Spermatophyta</taxon>
        <taxon>Magnoliopsida</taxon>
        <taxon>eudicotyledons</taxon>
        <taxon>Gunneridae</taxon>
        <taxon>Pentapetalae</taxon>
        <taxon>rosids</taxon>
        <taxon>fabids</taxon>
        <taxon>Cucurbitales</taxon>
        <taxon>Cucurbitaceae</taxon>
        <taxon>Benincaseae</taxon>
        <taxon>Cucumis</taxon>
    </lineage>
</organism>
<proteinExistence type="predicted"/>
<name>A0A5A7SNM9_CUCMM</name>
<evidence type="ECO:0000313" key="1">
    <source>
        <dbReference type="EMBL" id="KAA0032390.1"/>
    </source>
</evidence>
<gene>
    <name evidence="1" type="ORF">E6C27_scaffold219G002650</name>
</gene>
<protein>
    <recommendedName>
        <fullName evidence="3">Reverse transcriptase zinc-binding domain-containing protein</fullName>
    </recommendedName>
</protein>
<accession>A0A5A7SNM9</accession>